<comment type="function">
    <text evidence="8">Digests double-stranded RNA. Involved in the processing of primary rRNA transcript to yield the immediate precursors to the large and small rRNAs (23S and 16S). Processes some mRNAs, and tRNAs when they are encoded in the rRNA operon. Processes pre-crRNA and tracrRNA of type II CRISPR loci if present in the organism.</text>
</comment>
<evidence type="ECO:0000256" key="2">
    <source>
        <dbReference type="ARBA" id="ARBA00010183"/>
    </source>
</evidence>
<dbReference type="HAMAP" id="MF_00104">
    <property type="entry name" value="RNase_III"/>
    <property type="match status" value="1"/>
</dbReference>
<evidence type="ECO:0000256" key="4">
    <source>
        <dbReference type="ARBA" id="ARBA00022722"/>
    </source>
</evidence>
<reference evidence="11 12" key="1">
    <citation type="submission" date="2021-02" db="EMBL/GenBank/DDBJ databases">
        <title>Characterization of Marinitoga sp. nov. str. BP5-C20A.</title>
        <authorList>
            <person name="Erauso G."/>
            <person name="Postec A."/>
        </authorList>
    </citation>
    <scope>NUCLEOTIDE SEQUENCE [LARGE SCALE GENOMIC DNA]</scope>
    <source>
        <strain evidence="11 12">BP5-C20A</strain>
    </source>
</reference>
<dbReference type="RefSeq" id="WP_280997777.1">
    <property type="nucleotide sequence ID" value="NZ_CP069362.1"/>
</dbReference>
<dbReference type="InterPro" id="IPR000999">
    <property type="entry name" value="RNase_III_dom"/>
</dbReference>
<dbReference type="PROSITE" id="PS00517">
    <property type="entry name" value="RNASE_3_1"/>
    <property type="match status" value="1"/>
</dbReference>
<dbReference type="GO" id="GO:0004525">
    <property type="term" value="F:ribonuclease III activity"/>
    <property type="evidence" value="ECO:0007669"/>
    <property type="project" value="UniProtKB-EC"/>
</dbReference>
<evidence type="ECO:0000256" key="8">
    <source>
        <dbReference type="HAMAP-Rule" id="MF_00104"/>
    </source>
</evidence>
<keyword evidence="8" id="KW-0819">tRNA processing</keyword>
<evidence type="ECO:0000259" key="9">
    <source>
        <dbReference type="PROSITE" id="PS50137"/>
    </source>
</evidence>
<dbReference type="PROSITE" id="PS50142">
    <property type="entry name" value="RNASE_3_2"/>
    <property type="match status" value="1"/>
</dbReference>
<evidence type="ECO:0000256" key="3">
    <source>
        <dbReference type="ARBA" id="ARBA00022664"/>
    </source>
</evidence>
<keyword evidence="5 8" id="KW-0255">Endonuclease</keyword>
<comment type="similarity">
    <text evidence="2">Belongs to the ribonuclease III family.</text>
</comment>
<feature type="binding site" evidence="8">
    <location>
        <position position="125"/>
    </location>
    <ligand>
        <name>Mg(2+)</name>
        <dbReference type="ChEBI" id="CHEBI:18420"/>
    </ligand>
</feature>
<dbReference type="SUPFAM" id="SSF54768">
    <property type="entry name" value="dsRNA-binding domain-like"/>
    <property type="match status" value="1"/>
</dbReference>
<dbReference type="CDD" id="cd10845">
    <property type="entry name" value="DSRM_RNAse_III_family"/>
    <property type="match status" value="1"/>
</dbReference>
<sequence>MNDYERKIVKKVKKIIGIDNIDEELLFEALCHSSYSNDYTSKGRKINSNERLEFLGDSVLNLIIAEHLFLNYNLNEGDMARVRATVGSELILFEAAKKLNLGNYILLSKNEERFGGREKHSIISDLFEAILGAIYLSLGFEKAKDFALKNLNPYIKEAIAGKLFLDYKTRLQELTQKDLKIRPEYKLIRQEGPPHNRTFIIEAKINGKTYGRGIGKSKKIAEQLAAREACERFSGEMNEK</sequence>
<keyword evidence="7 8" id="KW-0694">RNA-binding</keyword>
<dbReference type="InterPro" id="IPR011907">
    <property type="entry name" value="RNase_III"/>
</dbReference>
<keyword evidence="8" id="KW-0963">Cytoplasm</keyword>
<comment type="subcellular location">
    <subcellularLocation>
        <location evidence="8">Cytoplasm</location>
    </subcellularLocation>
</comment>
<keyword evidence="8" id="KW-0460">Magnesium</keyword>
<dbReference type="SMART" id="SM00535">
    <property type="entry name" value="RIBOc"/>
    <property type="match status" value="1"/>
</dbReference>
<dbReference type="NCBIfam" id="TIGR02191">
    <property type="entry name" value="RNaseIII"/>
    <property type="match status" value="1"/>
</dbReference>
<feature type="domain" description="RNase III" evidence="10">
    <location>
        <begin position="9"/>
        <end position="139"/>
    </location>
</feature>
<proteinExistence type="inferred from homology"/>
<dbReference type="Proteomes" id="UP001232493">
    <property type="component" value="Chromosome"/>
</dbReference>
<name>A0ABY8PNP9_9BACT</name>
<feature type="domain" description="DRBM" evidence="9">
    <location>
        <begin position="166"/>
        <end position="235"/>
    </location>
</feature>
<keyword evidence="8" id="KW-0479">Metal-binding</keyword>
<dbReference type="InterPro" id="IPR014720">
    <property type="entry name" value="dsRBD_dom"/>
</dbReference>
<evidence type="ECO:0000256" key="7">
    <source>
        <dbReference type="ARBA" id="ARBA00022884"/>
    </source>
</evidence>
<dbReference type="Pfam" id="PF14622">
    <property type="entry name" value="Ribonucleas_3_3"/>
    <property type="match status" value="1"/>
</dbReference>
<dbReference type="InterPro" id="IPR036389">
    <property type="entry name" value="RNase_III_sf"/>
</dbReference>
<organism evidence="11 12">
    <name type="scientific">Marinitoga aeolica</name>
    <dbReference type="NCBI Taxonomy" id="2809031"/>
    <lineage>
        <taxon>Bacteria</taxon>
        <taxon>Thermotogati</taxon>
        <taxon>Thermotogota</taxon>
        <taxon>Thermotogae</taxon>
        <taxon>Petrotogales</taxon>
        <taxon>Petrotogaceae</taxon>
        <taxon>Marinitoga</taxon>
    </lineage>
</organism>
<keyword evidence="3 8" id="KW-0507">mRNA processing</keyword>
<comment type="catalytic activity">
    <reaction evidence="1 8">
        <text>Endonucleolytic cleavage to 5'-phosphomonoester.</text>
        <dbReference type="EC" id="3.1.26.3"/>
    </reaction>
</comment>
<protein>
    <recommendedName>
        <fullName evidence="8">Ribonuclease 3</fullName>
        <ecNumber evidence="8">3.1.26.3</ecNumber>
    </recommendedName>
    <alternativeName>
        <fullName evidence="8">Ribonuclease III</fullName>
        <shortName evidence="8">RNase III</shortName>
    </alternativeName>
</protein>
<evidence type="ECO:0000313" key="12">
    <source>
        <dbReference type="Proteomes" id="UP001232493"/>
    </source>
</evidence>
<dbReference type="PANTHER" id="PTHR11207:SF0">
    <property type="entry name" value="RIBONUCLEASE 3"/>
    <property type="match status" value="1"/>
</dbReference>
<evidence type="ECO:0000313" key="11">
    <source>
        <dbReference type="EMBL" id="WGS64264.1"/>
    </source>
</evidence>
<dbReference type="CDD" id="cd00593">
    <property type="entry name" value="RIBOc"/>
    <property type="match status" value="1"/>
</dbReference>
<dbReference type="SMART" id="SM00358">
    <property type="entry name" value="DSRM"/>
    <property type="match status" value="1"/>
</dbReference>
<dbReference type="Pfam" id="PF00035">
    <property type="entry name" value="dsrm"/>
    <property type="match status" value="1"/>
</dbReference>
<feature type="binding site" evidence="8">
    <location>
        <position position="53"/>
    </location>
    <ligand>
        <name>Mg(2+)</name>
        <dbReference type="ChEBI" id="CHEBI:18420"/>
    </ligand>
</feature>
<keyword evidence="6 8" id="KW-0378">Hydrolase</keyword>
<feature type="active site" evidence="8">
    <location>
        <position position="57"/>
    </location>
</feature>
<dbReference type="EMBL" id="CP069362">
    <property type="protein sequence ID" value="WGS64264.1"/>
    <property type="molecule type" value="Genomic_DNA"/>
</dbReference>
<accession>A0ABY8PNP9</accession>
<dbReference type="PROSITE" id="PS50137">
    <property type="entry name" value="DS_RBD"/>
    <property type="match status" value="1"/>
</dbReference>
<feature type="active site" evidence="8">
    <location>
        <position position="128"/>
    </location>
</feature>
<keyword evidence="4 8" id="KW-0540">Nuclease</keyword>
<dbReference type="EC" id="3.1.26.3" evidence="8"/>
<evidence type="ECO:0000256" key="1">
    <source>
        <dbReference type="ARBA" id="ARBA00000109"/>
    </source>
</evidence>
<dbReference type="Gene3D" id="1.10.1520.10">
    <property type="entry name" value="Ribonuclease III domain"/>
    <property type="match status" value="1"/>
</dbReference>
<dbReference type="PANTHER" id="PTHR11207">
    <property type="entry name" value="RIBONUCLEASE III"/>
    <property type="match status" value="1"/>
</dbReference>
<evidence type="ECO:0000256" key="6">
    <source>
        <dbReference type="ARBA" id="ARBA00022801"/>
    </source>
</evidence>
<keyword evidence="8" id="KW-0698">rRNA processing</keyword>
<dbReference type="Gene3D" id="3.30.160.20">
    <property type="match status" value="1"/>
</dbReference>
<feature type="binding site" evidence="8">
    <location>
        <position position="128"/>
    </location>
    <ligand>
        <name>Mg(2+)</name>
        <dbReference type="ChEBI" id="CHEBI:18420"/>
    </ligand>
</feature>
<dbReference type="SUPFAM" id="SSF69065">
    <property type="entry name" value="RNase III domain-like"/>
    <property type="match status" value="1"/>
</dbReference>
<comment type="subunit">
    <text evidence="8">Homodimer.</text>
</comment>
<evidence type="ECO:0000259" key="10">
    <source>
        <dbReference type="PROSITE" id="PS50142"/>
    </source>
</evidence>
<gene>
    <name evidence="8 11" type="primary">rnc</name>
    <name evidence="11" type="ORF">JRV97_07750</name>
</gene>
<evidence type="ECO:0000256" key="5">
    <source>
        <dbReference type="ARBA" id="ARBA00022759"/>
    </source>
</evidence>
<comment type="cofactor">
    <cofactor evidence="8">
        <name>Mg(2+)</name>
        <dbReference type="ChEBI" id="CHEBI:18420"/>
    </cofactor>
</comment>
<keyword evidence="12" id="KW-1185">Reference proteome</keyword>
<keyword evidence="8" id="KW-0699">rRNA-binding</keyword>